<evidence type="ECO:0000313" key="3">
    <source>
        <dbReference type="Proteomes" id="UP000006591"/>
    </source>
</evidence>
<proteinExistence type="predicted"/>
<evidence type="ECO:0000256" key="1">
    <source>
        <dbReference type="SAM" id="MobiDB-lite"/>
    </source>
</evidence>
<dbReference type="Proteomes" id="UP000006591">
    <property type="component" value="Chromosome 1"/>
</dbReference>
<sequence>MLRLLDRHGEVSRQLPLHQRCHLQLRILRVRAEPELVDAEHGEHRVQVREADQEGGRLLLRGGREPVHAGRRGHLRALLPLAALLGALPAEVAAAVPEVRRPHRQRLRGGRTRRRGAARVRRPGRPAHHELREQRQRVEPEELRDQDQRAAALVGRF</sequence>
<organism evidence="2">
    <name type="scientific">Oryza nivara</name>
    <name type="common">Indian wild rice</name>
    <name type="synonym">Oryza sativa f. spontanea</name>
    <dbReference type="NCBI Taxonomy" id="4536"/>
    <lineage>
        <taxon>Eukaryota</taxon>
        <taxon>Viridiplantae</taxon>
        <taxon>Streptophyta</taxon>
        <taxon>Embryophyta</taxon>
        <taxon>Tracheophyta</taxon>
        <taxon>Spermatophyta</taxon>
        <taxon>Magnoliopsida</taxon>
        <taxon>Liliopsida</taxon>
        <taxon>Poales</taxon>
        <taxon>Poaceae</taxon>
        <taxon>BOP clade</taxon>
        <taxon>Oryzoideae</taxon>
        <taxon>Oryzeae</taxon>
        <taxon>Oryzinae</taxon>
        <taxon>Oryza</taxon>
    </lineage>
</organism>
<dbReference type="HOGENOM" id="CLU_1680721_0_0_1"/>
<reference evidence="2" key="2">
    <citation type="submission" date="2015-04" db="UniProtKB">
        <authorList>
            <consortium name="EnsemblPlants"/>
        </authorList>
    </citation>
    <scope>IDENTIFICATION</scope>
    <source>
        <strain evidence="2">SL10</strain>
    </source>
</reference>
<protein>
    <submittedName>
        <fullName evidence="2">Uncharacterized protein</fullName>
    </submittedName>
</protein>
<feature type="compositionally biased region" description="Basic and acidic residues" evidence="1">
    <location>
        <begin position="127"/>
        <end position="146"/>
    </location>
</feature>
<accession>A0A0E0FVC6</accession>
<feature type="region of interest" description="Disordered" evidence="1">
    <location>
        <begin position="101"/>
        <end position="146"/>
    </location>
</feature>
<dbReference type="EnsemblPlants" id="ONIVA01G41170.1">
    <property type="protein sequence ID" value="ONIVA01G41170.1"/>
    <property type="gene ID" value="ONIVA01G41170"/>
</dbReference>
<dbReference type="Gramene" id="ONIVA01G41170.2">
    <property type="protein sequence ID" value="ONIVA01G41170.2"/>
    <property type="gene ID" value="ONIVA01G41170"/>
</dbReference>
<dbReference type="AlphaFoldDB" id="A0A0E0FVC6"/>
<feature type="compositionally biased region" description="Basic residues" evidence="1">
    <location>
        <begin position="101"/>
        <end position="126"/>
    </location>
</feature>
<evidence type="ECO:0000313" key="2">
    <source>
        <dbReference type="EnsemblPlants" id="ONIVA01G41170.1"/>
    </source>
</evidence>
<reference evidence="2" key="1">
    <citation type="submission" date="2013-08" db="EMBL/GenBank/DDBJ databases">
        <authorList>
            <person name="Wing R.A."/>
            <person name="Hsing Y."/>
        </authorList>
    </citation>
    <scope>NUCLEOTIDE SEQUENCE</scope>
</reference>
<name>A0A0E0FVC6_ORYNI</name>
<dbReference type="EnsemblPlants" id="ONIVA01G41170.2">
    <property type="protein sequence ID" value="ONIVA01G41170.2"/>
    <property type="gene ID" value="ONIVA01G41170"/>
</dbReference>
<dbReference type="Gramene" id="ONIVA01G41170.1">
    <property type="protein sequence ID" value="ONIVA01G41170.1"/>
    <property type="gene ID" value="ONIVA01G41170"/>
</dbReference>
<keyword evidence="3" id="KW-1185">Reference proteome</keyword>
<reference evidence="2" key="3">
    <citation type="submission" date="2018-04" db="EMBL/GenBank/DDBJ databases">
        <title>OnivRS2 (Oryza nivara Reference Sequence Version 2).</title>
        <authorList>
            <person name="Zhang J."/>
            <person name="Kudrna D."/>
            <person name="Lee S."/>
            <person name="Talag J."/>
            <person name="Rajasekar S."/>
            <person name="Welchert J."/>
            <person name="Hsing Y.-I."/>
            <person name="Wing R.A."/>
        </authorList>
    </citation>
    <scope>NUCLEOTIDE SEQUENCE [LARGE SCALE GENOMIC DNA]</scope>
</reference>